<keyword evidence="1" id="KW-0812">Transmembrane</keyword>
<evidence type="ECO:0000313" key="3">
    <source>
        <dbReference type="Proteomes" id="UP000475079"/>
    </source>
</evidence>
<reference evidence="2 3" key="1">
    <citation type="submission" date="2019-10" db="EMBL/GenBank/DDBJ databases">
        <title>Characterization of a new Citrobacter species.</title>
        <authorList>
            <person name="Goncalves Ribeiro T."/>
            <person name="Izdebski R."/>
            <person name="Urbanowicz P."/>
            <person name="Carmeli Y."/>
            <person name="Gniadkowski M."/>
            <person name="Peixe L."/>
        </authorList>
    </citation>
    <scope>NUCLEOTIDE SEQUENCE [LARGE SCALE GENOMIC DNA]</scope>
    <source>
        <strain evidence="2 3">NMI7905_11</strain>
    </source>
</reference>
<accession>A0A6L5EDU5</accession>
<name>A0A6L5EDU5_9ENTR</name>
<feature type="transmembrane region" description="Helical" evidence="1">
    <location>
        <begin position="124"/>
        <end position="141"/>
    </location>
</feature>
<dbReference type="EMBL" id="WHIY01000012">
    <property type="protein sequence ID" value="MPQ52668.1"/>
    <property type="molecule type" value="Genomic_DNA"/>
</dbReference>
<keyword evidence="1" id="KW-0472">Membrane</keyword>
<dbReference type="Proteomes" id="UP000475079">
    <property type="component" value="Unassembled WGS sequence"/>
</dbReference>
<keyword evidence="1" id="KW-1133">Transmembrane helix</keyword>
<dbReference type="AlphaFoldDB" id="A0A6L5EDU5"/>
<comment type="caution">
    <text evidence="2">The sequence shown here is derived from an EMBL/GenBank/DDBJ whole genome shotgun (WGS) entry which is preliminary data.</text>
</comment>
<proteinExistence type="predicted"/>
<evidence type="ECO:0000256" key="1">
    <source>
        <dbReference type="SAM" id="Phobius"/>
    </source>
</evidence>
<keyword evidence="3" id="KW-1185">Reference proteome</keyword>
<protein>
    <submittedName>
        <fullName evidence="2">Uncharacterized protein</fullName>
    </submittedName>
</protein>
<dbReference type="RefSeq" id="WP_152401611.1">
    <property type="nucleotide sequence ID" value="NZ_WHIY01000012.1"/>
</dbReference>
<evidence type="ECO:0000313" key="2">
    <source>
        <dbReference type="EMBL" id="MPQ52668.1"/>
    </source>
</evidence>
<sequence length="149" mass="17673">MTTHHYKDIKKAIQVYAHDMNHWWKNLQSDSVAEWVLLTSFACWGIPNRVFQLAAFLLTLIFFAGKLLKLHHRHSFIDSEKYISKRIVEAPISDAEKSALHLRLSKIRKFRRNKNVVFILKRNWRFLAGYGYLMLSFVYLLNPGFFTLD</sequence>
<organism evidence="2 3">
    <name type="scientific">Citrobacter telavivensis</name>
    <dbReference type="NCBI Taxonomy" id="2653932"/>
    <lineage>
        <taxon>Bacteria</taxon>
        <taxon>Pseudomonadati</taxon>
        <taxon>Pseudomonadota</taxon>
        <taxon>Gammaproteobacteria</taxon>
        <taxon>Enterobacterales</taxon>
        <taxon>Enterobacteriaceae</taxon>
        <taxon>Citrobacter</taxon>
    </lineage>
</organism>
<gene>
    <name evidence="2" type="ORF">GBB84_17345</name>
</gene>